<keyword evidence="1 3" id="KW-0853">WD repeat</keyword>
<dbReference type="Pfam" id="PF00400">
    <property type="entry name" value="WD40"/>
    <property type="match status" value="1"/>
</dbReference>
<feature type="repeat" description="WD" evidence="3">
    <location>
        <begin position="485"/>
        <end position="518"/>
    </location>
</feature>
<dbReference type="GO" id="GO:0043161">
    <property type="term" value="P:proteasome-mediated ubiquitin-dependent protein catabolic process"/>
    <property type="evidence" value="ECO:0007669"/>
    <property type="project" value="TreeGrafter"/>
</dbReference>
<proteinExistence type="predicted"/>
<sequence>MGRGAAGVPEAVVASYPNDLTTIPGGNSTLGEGATRSKRKQTLLSLLDALHELSKDEELAGTLNGQQPSFEDDRDVPTVDEHLQKVGADVFNKFERRILKLDNELRNFANAARQLGSSVGILSSSFNLRERLAQILFLFRENAADLFPRKVHRRPRDSVINTMRPVKKRKGPAHVATLAITEDLDAEDFPEQLEGFAKDVITFLDCLNEFPEFTDEAVNTSIISLEGDLKYWASCLRAYEGQFKYPAVQRYLHDLTSEMGEHLDSINSSLSVFIDIGVPTIRFAQKHAAANLLNLSTVATFFSAVTATTLQFSFDQTGNPLADSVNGFWFTSLVFSIGAAVNSLLGLTWKQAMYPEPLSAVSTHRPSNATFLGPISEAGTSTYDGLEDQTVVSDNGTPAPASPVVGVSPPKARLRNLVRSVIMLNTASNAASAFNAVAKPSRKRTMSSENSRNGRPAEIAPGLLRSSRVAALVPKLKRMEATQDLAAHQALVRHLQFSPNGKFLATSSWDRTSMIFRVGEPLTSHRILAHPQGFVGQVAWSPDGSLLLTKLNRGIKDGVCKRTIDRRCSVQSVAWLPRGEAFLSVEGSNVMKVGLNGLVLDSYRLERMLVHDVAVTQDCQRMLCVGTLLASADGLQPKKKSGREADLYNMDKKEIENRVPVLHEVRDITLARNDQVALVSYENKAPPQLWKLDIFRETGRLSLRHTYMPKVPVDFAGPSYFGGKDDQLILCAGKVPQAASSSV</sequence>
<dbReference type="InterPro" id="IPR001680">
    <property type="entry name" value="WD40_rpt"/>
</dbReference>
<name>A0A4S4KS37_9APHY</name>
<evidence type="ECO:0000256" key="3">
    <source>
        <dbReference type="PROSITE-ProRule" id="PRU00221"/>
    </source>
</evidence>
<dbReference type="InterPro" id="IPR015943">
    <property type="entry name" value="WD40/YVTN_repeat-like_dom_sf"/>
</dbReference>
<dbReference type="PROSITE" id="PS50082">
    <property type="entry name" value="WD_REPEATS_2"/>
    <property type="match status" value="1"/>
</dbReference>
<dbReference type="InterPro" id="IPR051350">
    <property type="entry name" value="WD_repeat-ST_regulator"/>
</dbReference>
<dbReference type="Proteomes" id="UP000309038">
    <property type="component" value="Unassembled WGS sequence"/>
</dbReference>
<dbReference type="EMBL" id="SGPJ01000023">
    <property type="protein sequence ID" value="THH01465.1"/>
    <property type="molecule type" value="Genomic_DNA"/>
</dbReference>
<accession>A0A4S4KS37</accession>
<keyword evidence="6" id="KW-1185">Reference proteome</keyword>
<dbReference type="PANTHER" id="PTHR22838">
    <property type="entry name" value="WD REPEAT PROTEIN 26-RELATED"/>
    <property type="match status" value="1"/>
</dbReference>
<organism evidence="5 6">
    <name type="scientific">Hermanssonia centrifuga</name>
    <dbReference type="NCBI Taxonomy" id="98765"/>
    <lineage>
        <taxon>Eukaryota</taxon>
        <taxon>Fungi</taxon>
        <taxon>Dikarya</taxon>
        <taxon>Basidiomycota</taxon>
        <taxon>Agaricomycotina</taxon>
        <taxon>Agaricomycetes</taxon>
        <taxon>Polyporales</taxon>
        <taxon>Meruliaceae</taxon>
        <taxon>Hermanssonia</taxon>
    </lineage>
</organism>
<evidence type="ECO:0000256" key="4">
    <source>
        <dbReference type="SAM" id="MobiDB-lite"/>
    </source>
</evidence>
<keyword evidence="2" id="KW-0677">Repeat</keyword>
<feature type="region of interest" description="Disordered" evidence="4">
    <location>
        <begin position="438"/>
        <end position="458"/>
    </location>
</feature>
<dbReference type="GO" id="GO:0034657">
    <property type="term" value="C:GID complex"/>
    <property type="evidence" value="ECO:0007669"/>
    <property type="project" value="TreeGrafter"/>
</dbReference>
<dbReference type="SMART" id="SM00320">
    <property type="entry name" value="WD40"/>
    <property type="match status" value="1"/>
</dbReference>
<dbReference type="SUPFAM" id="SSF50960">
    <property type="entry name" value="TolB, C-terminal domain"/>
    <property type="match status" value="1"/>
</dbReference>
<evidence type="ECO:0000313" key="5">
    <source>
        <dbReference type="EMBL" id="THH01465.1"/>
    </source>
</evidence>
<evidence type="ECO:0000256" key="2">
    <source>
        <dbReference type="ARBA" id="ARBA00022737"/>
    </source>
</evidence>
<dbReference type="PANTHER" id="PTHR22838:SF0">
    <property type="entry name" value="WD REPEAT-CONTAINING PROTEIN 26"/>
    <property type="match status" value="1"/>
</dbReference>
<evidence type="ECO:0000313" key="6">
    <source>
        <dbReference type="Proteomes" id="UP000309038"/>
    </source>
</evidence>
<reference evidence="5 6" key="1">
    <citation type="submission" date="2019-02" db="EMBL/GenBank/DDBJ databases">
        <title>Genome sequencing of the rare red list fungi Phlebia centrifuga.</title>
        <authorList>
            <person name="Buettner E."/>
            <person name="Kellner H."/>
        </authorList>
    </citation>
    <scope>NUCLEOTIDE SEQUENCE [LARGE SCALE GENOMIC DNA]</scope>
    <source>
        <strain evidence="5 6">DSM 108282</strain>
    </source>
</reference>
<evidence type="ECO:0000256" key="1">
    <source>
        <dbReference type="ARBA" id="ARBA00022574"/>
    </source>
</evidence>
<gene>
    <name evidence="5" type="ORF">EW026_g1223</name>
</gene>
<protein>
    <submittedName>
        <fullName evidence="5">Uncharacterized protein</fullName>
    </submittedName>
</protein>
<comment type="caution">
    <text evidence="5">The sequence shown here is derived from an EMBL/GenBank/DDBJ whole genome shotgun (WGS) entry which is preliminary data.</text>
</comment>
<dbReference type="Gene3D" id="2.130.10.10">
    <property type="entry name" value="YVTN repeat-like/Quinoprotein amine dehydrogenase"/>
    <property type="match status" value="1"/>
</dbReference>
<dbReference type="AlphaFoldDB" id="A0A4S4KS37"/>